<organism evidence="1 2">
    <name type="scientific">Solanum bulbocastanum</name>
    <name type="common">Wild potato</name>
    <dbReference type="NCBI Taxonomy" id="147425"/>
    <lineage>
        <taxon>Eukaryota</taxon>
        <taxon>Viridiplantae</taxon>
        <taxon>Streptophyta</taxon>
        <taxon>Embryophyta</taxon>
        <taxon>Tracheophyta</taxon>
        <taxon>Spermatophyta</taxon>
        <taxon>Magnoliopsida</taxon>
        <taxon>eudicotyledons</taxon>
        <taxon>Gunneridae</taxon>
        <taxon>Pentapetalae</taxon>
        <taxon>asterids</taxon>
        <taxon>lamiids</taxon>
        <taxon>Solanales</taxon>
        <taxon>Solanaceae</taxon>
        <taxon>Solanoideae</taxon>
        <taxon>Solaneae</taxon>
        <taxon>Solanum</taxon>
    </lineage>
</organism>
<sequence>MSVLMHREFWQHGLALLRYSKVKVPATSKYSSAENFPLLEELDIYYTSITKDDVESVDCSCPLLRSLILDDTSSYLVGSPAAGNNYKALAIANNIGSVLIGGGVSHNPIMWPH</sequence>
<keyword evidence="2" id="KW-1185">Reference proteome</keyword>
<reference evidence="1 2" key="1">
    <citation type="submission" date="2024-02" db="EMBL/GenBank/DDBJ databases">
        <title>de novo genome assembly of Solanum bulbocastanum strain 11H21.</title>
        <authorList>
            <person name="Hosaka A.J."/>
        </authorList>
    </citation>
    <scope>NUCLEOTIDE SEQUENCE [LARGE SCALE GENOMIC DNA]</scope>
    <source>
        <tissue evidence="1">Young leaves</tissue>
    </source>
</reference>
<protein>
    <submittedName>
        <fullName evidence="1">Uncharacterized protein</fullName>
    </submittedName>
</protein>
<accession>A0AAN8YK38</accession>
<evidence type="ECO:0000313" key="1">
    <source>
        <dbReference type="EMBL" id="KAK6796719.1"/>
    </source>
</evidence>
<gene>
    <name evidence="1" type="ORF">RDI58_004420</name>
</gene>
<dbReference type="AlphaFoldDB" id="A0AAN8YK38"/>
<dbReference type="EMBL" id="JBANQN010000002">
    <property type="protein sequence ID" value="KAK6796719.1"/>
    <property type="molecule type" value="Genomic_DNA"/>
</dbReference>
<comment type="caution">
    <text evidence="1">The sequence shown here is derived from an EMBL/GenBank/DDBJ whole genome shotgun (WGS) entry which is preliminary data.</text>
</comment>
<name>A0AAN8YK38_SOLBU</name>
<evidence type="ECO:0000313" key="2">
    <source>
        <dbReference type="Proteomes" id="UP001371456"/>
    </source>
</evidence>
<dbReference type="Proteomes" id="UP001371456">
    <property type="component" value="Unassembled WGS sequence"/>
</dbReference>
<proteinExistence type="predicted"/>